<evidence type="ECO:0000313" key="2">
    <source>
        <dbReference type="Proteomes" id="UP001177003"/>
    </source>
</evidence>
<protein>
    <submittedName>
        <fullName evidence="1">Uncharacterized protein</fullName>
    </submittedName>
</protein>
<dbReference type="Proteomes" id="UP001177003">
    <property type="component" value="Chromosome 7"/>
</dbReference>
<name>A0AA35ZM37_LACSI</name>
<dbReference type="AlphaFoldDB" id="A0AA35ZM37"/>
<evidence type="ECO:0000313" key="1">
    <source>
        <dbReference type="EMBL" id="CAI9295178.1"/>
    </source>
</evidence>
<dbReference type="EMBL" id="OX465083">
    <property type="protein sequence ID" value="CAI9295178.1"/>
    <property type="molecule type" value="Genomic_DNA"/>
</dbReference>
<proteinExistence type="predicted"/>
<sequence length="141" mass="15401">MQSICQQEVGFCPFGPCSPRLSDSDLEAAVKLETPVSWLAKQILIVLILIPELRDTDAFVIKAIKVNHILIQAVKISMNVKIPTVTCARGSICRSFGDGRLSLEQYVFSTTYSGKPCRTDEQQNNSYMKMMTNVVGGGGAA</sequence>
<organism evidence="1 2">
    <name type="scientific">Lactuca saligna</name>
    <name type="common">Willowleaf lettuce</name>
    <dbReference type="NCBI Taxonomy" id="75948"/>
    <lineage>
        <taxon>Eukaryota</taxon>
        <taxon>Viridiplantae</taxon>
        <taxon>Streptophyta</taxon>
        <taxon>Embryophyta</taxon>
        <taxon>Tracheophyta</taxon>
        <taxon>Spermatophyta</taxon>
        <taxon>Magnoliopsida</taxon>
        <taxon>eudicotyledons</taxon>
        <taxon>Gunneridae</taxon>
        <taxon>Pentapetalae</taxon>
        <taxon>asterids</taxon>
        <taxon>campanulids</taxon>
        <taxon>Asterales</taxon>
        <taxon>Asteraceae</taxon>
        <taxon>Cichorioideae</taxon>
        <taxon>Cichorieae</taxon>
        <taxon>Lactucinae</taxon>
        <taxon>Lactuca</taxon>
    </lineage>
</organism>
<keyword evidence="2" id="KW-1185">Reference proteome</keyword>
<accession>A0AA35ZM37</accession>
<reference evidence="1" key="1">
    <citation type="submission" date="2023-04" db="EMBL/GenBank/DDBJ databases">
        <authorList>
            <person name="Vijverberg K."/>
            <person name="Xiong W."/>
            <person name="Schranz E."/>
        </authorList>
    </citation>
    <scope>NUCLEOTIDE SEQUENCE</scope>
</reference>
<gene>
    <name evidence="1" type="ORF">LSALG_LOCUS34127</name>
</gene>